<proteinExistence type="predicted"/>
<sequence length="268" mass="29055">MSEAGEYYNYYYRRQLLIILMILMLSATLVSCNNTDSSAIPTLASTAQPAFASTQSTINLPATNTPVTQITSILPTSTPVPPTATITNTPEATPDITLFGDQGALEFIINGSNYLYPLNSVELNGTGQPMAPDGAEFAIINTSFINTDGTNTALRLFTTHNYEATGTQLINQGLQLGTEVNWISQNQNGQFTEVTSIAGWSGTMPVTEDTYTSNGLLVYVSTQGVDLENIYGFVLTCGTNTRVRNDLGGGSYPDYYHVYSLYWPGDRN</sequence>
<dbReference type="EMBL" id="JAGQLK010000001">
    <property type="protein sequence ID" value="MCA9382737.1"/>
    <property type="molecule type" value="Genomic_DNA"/>
</dbReference>
<name>A0A955RIG9_9BACT</name>
<dbReference type="Proteomes" id="UP000783287">
    <property type="component" value="Unassembled WGS sequence"/>
</dbReference>
<organism evidence="1 2">
    <name type="scientific">Candidatus Dojkabacteria bacterium</name>
    <dbReference type="NCBI Taxonomy" id="2099670"/>
    <lineage>
        <taxon>Bacteria</taxon>
        <taxon>Candidatus Dojkabacteria</taxon>
    </lineage>
</organism>
<reference evidence="1" key="2">
    <citation type="journal article" date="2021" name="Microbiome">
        <title>Successional dynamics and alternative stable states in a saline activated sludge microbial community over 9 years.</title>
        <authorList>
            <person name="Wang Y."/>
            <person name="Ye J."/>
            <person name="Ju F."/>
            <person name="Liu L."/>
            <person name="Boyd J.A."/>
            <person name="Deng Y."/>
            <person name="Parks D.H."/>
            <person name="Jiang X."/>
            <person name="Yin X."/>
            <person name="Woodcroft B.J."/>
            <person name="Tyson G.W."/>
            <person name="Hugenholtz P."/>
            <person name="Polz M.F."/>
            <person name="Zhang T."/>
        </authorList>
    </citation>
    <scope>NUCLEOTIDE SEQUENCE</scope>
    <source>
        <strain evidence="1">HKST-UBA14</strain>
    </source>
</reference>
<comment type="caution">
    <text evidence="1">The sequence shown here is derived from an EMBL/GenBank/DDBJ whole genome shotgun (WGS) entry which is preliminary data.</text>
</comment>
<dbReference type="AlphaFoldDB" id="A0A955RIG9"/>
<reference evidence="1" key="1">
    <citation type="submission" date="2020-04" db="EMBL/GenBank/DDBJ databases">
        <authorList>
            <person name="Zhang T."/>
        </authorList>
    </citation>
    <scope>NUCLEOTIDE SEQUENCE</scope>
    <source>
        <strain evidence="1">HKST-UBA14</strain>
    </source>
</reference>
<evidence type="ECO:0000313" key="1">
    <source>
        <dbReference type="EMBL" id="MCA9382737.1"/>
    </source>
</evidence>
<gene>
    <name evidence="1" type="ORF">KC909_00060</name>
</gene>
<evidence type="ECO:0000313" key="2">
    <source>
        <dbReference type="Proteomes" id="UP000783287"/>
    </source>
</evidence>
<accession>A0A955RIG9</accession>
<protein>
    <submittedName>
        <fullName evidence="1">Uncharacterized protein</fullName>
    </submittedName>
</protein>